<accession>A0A7Z7QN60</accession>
<evidence type="ECO:0000313" key="4">
    <source>
        <dbReference type="EMBL" id="NHA33290.1"/>
    </source>
</evidence>
<evidence type="ECO:0000313" key="7">
    <source>
        <dbReference type="Proteomes" id="UP000572988"/>
    </source>
</evidence>
<name>A0A7Z7QN60_STASC</name>
<keyword evidence="1 5" id="KW-0808">Transferase</keyword>
<dbReference type="Proteomes" id="UP000264146">
    <property type="component" value="Chromosome"/>
</dbReference>
<dbReference type="Gene3D" id="3.40.50.150">
    <property type="entry name" value="Vaccinia Virus protein VP39"/>
    <property type="match status" value="1"/>
</dbReference>
<dbReference type="Proteomes" id="UP000572988">
    <property type="component" value="Unassembled WGS sequence"/>
</dbReference>
<dbReference type="EMBL" id="UHEF01000001">
    <property type="protein sequence ID" value="SUM86711.1"/>
    <property type="molecule type" value="Genomic_DNA"/>
</dbReference>
<evidence type="ECO:0000313" key="3">
    <source>
        <dbReference type="EMBL" id="CAD7358776.1"/>
    </source>
</evidence>
<keyword evidence="5" id="KW-0489">Methyltransferase</keyword>
<dbReference type="RefSeq" id="WP_016426068.1">
    <property type="nucleotide sequence ID" value="NZ_CABKRV010000002.1"/>
</dbReference>
<dbReference type="GO" id="GO:0032259">
    <property type="term" value="P:methylation"/>
    <property type="evidence" value="ECO:0007669"/>
    <property type="project" value="UniProtKB-KW"/>
</dbReference>
<dbReference type="GeneID" id="93789106"/>
<dbReference type="InterPro" id="IPR041698">
    <property type="entry name" value="Methyltransf_25"/>
</dbReference>
<dbReference type="Pfam" id="PF13649">
    <property type="entry name" value="Methyltransf_25"/>
    <property type="match status" value="1"/>
</dbReference>
<reference evidence="3 6" key="3">
    <citation type="submission" date="2020-11" db="EMBL/GenBank/DDBJ databases">
        <authorList>
            <consortium name="Pathogen Informatics"/>
        </authorList>
    </citation>
    <scope>NUCLEOTIDE SEQUENCE [LARGE SCALE GENOMIC DNA]</scope>
    <source>
        <strain evidence="3 6">NCTC12218</strain>
    </source>
</reference>
<evidence type="ECO:0000256" key="1">
    <source>
        <dbReference type="ARBA" id="ARBA00022679"/>
    </source>
</evidence>
<dbReference type="EMBL" id="POVK01000004">
    <property type="protein sequence ID" value="NHA33290.1"/>
    <property type="molecule type" value="Genomic_DNA"/>
</dbReference>
<evidence type="ECO:0000313" key="5">
    <source>
        <dbReference type="EMBL" id="SUM86711.1"/>
    </source>
</evidence>
<organism evidence="5">
    <name type="scientific">Staphylococcus schleiferi</name>
    <dbReference type="NCBI Taxonomy" id="1295"/>
    <lineage>
        <taxon>Bacteria</taxon>
        <taxon>Bacillati</taxon>
        <taxon>Bacillota</taxon>
        <taxon>Bacilli</taxon>
        <taxon>Bacillales</taxon>
        <taxon>Staphylococcaceae</taxon>
        <taxon>Staphylococcus</taxon>
    </lineage>
</organism>
<reference evidence="4 7" key="1">
    <citation type="submission" date="2018-01" db="EMBL/GenBank/DDBJ databases">
        <title>Complete genome sequence of Staphylococcus Scheliferi isolated from human.</title>
        <authorList>
            <person name="Abouelkhair M.A."/>
            <person name="Bemis D.A."/>
            <person name="Kania S.A."/>
        </authorList>
    </citation>
    <scope>NUCLEOTIDE SEQUENCE [LARGE SCALE GENOMIC DNA]</scope>
    <source>
        <strain evidence="4 7">ATCC 43808</strain>
    </source>
</reference>
<dbReference type="GO" id="GO:0008168">
    <property type="term" value="F:methyltransferase activity"/>
    <property type="evidence" value="ECO:0007669"/>
    <property type="project" value="UniProtKB-KW"/>
</dbReference>
<reference evidence="5" key="2">
    <citation type="submission" date="2018-06" db="EMBL/GenBank/DDBJ databases">
        <authorList>
            <consortium name="Pathogen Informatics"/>
            <person name="Doyle S."/>
        </authorList>
    </citation>
    <scope>NUCLEOTIDE SEQUENCE [LARGE SCALE GENOMIC DNA]</scope>
    <source>
        <strain evidence="5">NCTC12218</strain>
    </source>
</reference>
<evidence type="ECO:0000259" key="2">
    <source>
        <dbReference type="Pfam" id="PF13649"/>
    </source>
</evidence>
<feature type="domain" description="Methyltransferase" evidence="2">
    <location>
        <begin position="49"/>
        <end position="137"/>
    </location>
</feature>
<evidence type="ECO:0000313" key="6">
    <source>
        <dbReference type="Proteomes" id="UP000264146"/>
    </source>
</evidence>
<gene>
    <name evidence="4" type="ORF">C1O36_01890</name>
    <name evidence="5" type="ORF">NCTC12218_00360</name>
</gene>
<dbReference type="SUPFAM" id="SSF53335">
    <property type="entry name" value="S-adenosyl-L-methionine-dependent methyltransferases"/>
    <property type="match status" value="1"/>
</dbReference>
<dbReference type="CDD" id="cd02440">
    <property type="entry name" value="AdoMet_MTases"/>
    <property type="match status" value="1"/>
</dbReference>
<proteinExistence type="predicted"/>
<keyword evidence="7" id="KW-1185">Reference proteome</keyword>
<sequence>MEFMDVFEKWAERYDDTVFNTSKENEYKDVFEGYSKMLDQIAQLSTGEVLEIGAGTGNLTQHLINQGLDVTAIDPSEDMRAIANQKEGIHVIEGHFLKIPVEKKFDTIVSSFAFHHLDHQGKQEALNYMKQFLKPNGHIVFIDTLFESEMNKNQIIQYYTDKMYVNLVEDLQTEYYPFKDELEKIVEAANGTAEFEQQNRFAWLIHMKFEH</sequence>
<dbReference type="InterPro" id="IPR029063">
    <property type="entry name" value="SAM-dependent_MTases_sf"/>
</dbReference>
<dbReference type="EC" id="2.1.1.-" evidence="5"/>
<dbReference type="PANTHER" id="PTHR43861">
    <property type="entry name" value="TRANS-ACONITATE 2-METHYLTRANSFERASE-RELATED"/>
    <property type="match status" value="1"/>
</dbReference>
<protein>
    <submittedName>
        <fullName evidence="4">Class I SAM-dependent methyltransferase</fullName>
    </submittedName>
    <submittedName>
        <fullName evidence="5">Methyltransferase type 12</fullName>
        <ecNumber evidence="5">2.1.1.-</ecNumber>
    </submittedName>
</protein>
<dbReference type="AlphaFoldDB" id="A0A7Z7QN60"/>
<dbReference type="EMBL" id="LR962863">
    <property type="protein sequence ID" value="CAD7358776.1"/>
    <property type="molecule type" value="Genomic_DNA"/>
</dbReference>